<dbReference type="Gene3D" id="3.40.50.11320">
    <property type="match status" value="1"/>
</dbReference>
<evidence type="ECO:0000256" key="1">
    <source>
        <dbReference type="ARBA" id="ARBA00009431"/>
    </source>
</evidence>
<comment type="caution">
    <text evidence="4">The sequence shown here is derived from an EMBL/GenBank/DDBJ whole genome shotgun (WGS) entry which is preliminary data.</text>
</comment>
<dbReference type="PANTHER" id="PTHR11802:SF132">
    <property type="entry name" value="SERINE CARBOXYPEPTIDASE-LIKE 36-RELATED"/>
    <property type="match status" value="1"/>
</dbReference>
<dbReference type="GO" id="GO:0006508">
    <property type="term" value="P:proteolysis"/>
    <property type="evidence" value="ECO:0007669"/>
    <property type="project" value="InterPro"/>
</dbReference>
<evidence type="ECO:0000256" key="3">
    <source>
        <dbReference type="ARBA" id="ARBA00023180"/>
    </source>
</evidence>
<protein>
    <submittedName>
        <fullName evidence="4">Serine carboxypeptidase-like</fullName>
    </submittedName>
</protein>
<reference evidence="5" key="2">
    <citation type="journal article" date="2018" name="BMC Genomics">
        <title>A manually annotated Actinidia chinensis var. chinensis (kiwifruit) genome highlights the challenges associated with draft genomes and gene prediction in plants.</title>
        <authorList>
            <person name="Pilkington S.M."/>
            <person name="Crowhurst R."/>
            <person name="Hilario E."/>
            <person name="Nardozza S."/>
            <person name="Fraser L."/>
            <person name="Peng Y."/>
            <person name="Gunaseelan K."/>
            <person name="Simpson R."/>
            <person name="Tahir J."/>
            <person name="Deroles S.C."/>
            <person name="Templeton K."/>
            <person name="Luo Z."/>
            <person name="Davy M."/>
            <person name="Cheng C."/>
            <person name="McNeilage M."/>
            <person name="Scaglione D."/>
            <person name="Liu Y."/>
            <person name="Zhang Q."/>
            <person name="Datson P."/>
            <person name="De Silva N."/>
            <person name="Gardiner S.E."/>
            <person name="Bassett H."/>
            <person name="Chagne D."/>
            <person name="McCallum J."/>
            <person name="Dzierzon H."/>
            <person name="Deng C."/>
            <person name="Wang Y.Y."/>
            <person name="Barron L."/>
            <person name="Manako K."/>
            <person name="Bowen J."/>
            <person name="Foster T.M."/>
            <person name="Erridge Z.A."/>
            <person name="Tiffin H."/>
            <person name="Waite C.N."/>
            <person name="Davies K.M."/>
            <person name="Grierson E.P."/>
            <person name="Laing W.A."/>
            <person name="Kirk R."/>
            <person name="Chen X."/>
            <person name="Wood M."/>
            <person name="Montefiori M."/>
            <person name="Brummell D.A."/>
            <person name="Schwinn K.E."/>
            <person name="Catanach A."/>
            <person name="Fullerton C."/>
            <person name="Li D."/>
            <person name="Meiyalaghan S."/>
            <person name="Nieuwenhuizen N."/>
            <person name="Read N."/>
            <person name="Prakash R."/>
            <person name="Hunter D."/>
            <person name="Zhang H."/>
            <person name="McKenzie M."/>
            <person name="Knabel M."/>
            <person name="Harris A."/>
            <person name="Allan A.C."/>
            <person name="Gleave A."/>
            <person name="Chen A."/>
            <person name="Janssen B.J."/>
            <person name="Plunkett B."/>
            <person name="Ampomah-Dwamena C."/>
            <person name="Voogd C."/>
            <person name="Leif D."/>
            <person name="Lafferty D."/>
            <person name="Souleyre E.J.F."/>
            <person name="Varkonyi-Gasic E."/>
            <person name="Gambi F."/>
            <person name="Hanley J."/>
            <person name="Yao J.L."/>
            <person name="Cheung J."/>
            <person name="David K.M."/>
            <person name="Warren B."/>
            <person name="Marsh K."/>
            <person name="Snowden K.C."/>
            <person name="Lin-Wang K."/>
            <person name="Brian L."/>
            <person name="Martinez-Sanchez M."/>
            <person name="Wang M."/>
            <person name="Ileperuma N."/>
            <person name="Macnee N."/>
            <person name="Campin R."/>
            <person name="McAtee P."/>
            <person name="Drummond R.S.M."/>
            <person name="Espley R.V."/>
            <person name="Ireland H.S."/>
            <person name="Wu R."/>
            <person name="Atkinson R.G."/>
            <person name="Karunairetnam S."/>
            <person name="Bulley S."/>
            <person name="Chunkath S."/>
            <person name="Hanley Z."/>
            <person name="Storey R."/>
            <person name="Thrimawithana A.H."/>
            <person name="Thomson S."/>
            <person name="David C."/>
            <person name="Testolin R."/>
            <person name="Huang H."/>
            <person name="Hellens R.P."/>
            <person name="Schaffer R.J."/>
        </authorList>
    </citation>
    <scope>NUCLEOTIDE SEQUENCE [LARGE SCALE GENOMIC DNA]</scope>
    <source>
        <strain evidence="5">cv. Red5</strain>
    </source>
</reference>
<evidence type="ECO:0000313" key="4">
    <source>
        <dbReference type="EMBL" id="PSS09967.1"/>
    </source>
</evidence>
<keyword evidence="3" id="KW-0325">Glycoprotein</keyword>
<dbReference type="GO" id="GO:0005773">
    <property type="term" value="C:vacuole"/>
    <property type="evidence" value="ECO:0007669"/>
    <property type="project" value="TreeGrafter"/>
</dbReference>
<dbReference type="Pfam" id="PF00450">
    <property type="entry name" value="Peptidase_S10"/>
    <property type="match status" value="1"/>
</dbReference>
<comment type="similarity">
    <text evidence="1">Belongs to the peptidase S10 family.</text>
</comment>
<keyword evidence="4" id="KW-0645">Protease</keyword>
<proteinExistence type="inferred from homology"/>
<dbReference type="OrthoDB" id="443318at2759"/>
<feature type="non-terminal residue" evidence="4">
    <location>
        <position position="264"/>
    </location>
</feature>
<reference evidence="4 5" key="1">
    <citation type="submission" date="2017-07" db="EMBL/GenBank/DDBJ databases">
        <title>An improved, manually edited Actinidia chinensis var. chinensis (kiwifruit) genome highlights the challenges associated with draft genomes and gene prediction in plants.</title>
        <authorList>
            <person name="Pilkington S."/>
            <person name="Crowhurst R."/>
            <person name="Hilario E."/>
            <person name="Nardozza S."/>
            <person name="Fraser L."/>
            <person name="Peng Y."/>
            <person name="Gunaseelan K."/>
            <person name="Simpson R."/>
            <person name="Tahir J."/>
            <person name="Deroles S."/>
            <person name="Templeton K."/>
            <person name="Luo Z."/>
            <person name="Davy M."/>
            <person name="Cheng C."/>
            <person name="Mcneilage M."/>
            <person name="Scaglione D."/>
            <person name="Liu Y."/>
            <person name="Zhang Q."/>
            <person name="Datson P."/>
            <person name="De Silva N."/>
            <person name="Gardiner S."/>
            <person name="Bassett H."/>
            <person name="Chagne D."/>
            <person name="Mccallum J."/>
            <person name="Dzierzon H."/>
            <person name="Deng C."/>
            <person name="Wang Y.-Y."/>
            <person name="Barron N."/>
            <person name="Manako K."/>
            <person name="Bowen J."/>
            <person name="Foster T."/>
            <person name="Erridge Z."/>
            <person name="Tiffin H."/>
            <person name="Waite C."/>
            <person name="Davies K."/>
            <person name="Grierson E."/>
            <person name="Laing W."/>
            <person name="Kirk R."/>
            <person name="Chen X."/>
            <person name="Wood M."/>
            <person name="Montefiori M."/>
            <person name="Brummell D."/>
            <person name="Schwinn K."/>
            <person name="Catanach A."/>
            <person name="Fullerton C."/>
            <person name="Li D."/>
            <person name="Meiyalaghan S."/>
            <person name="Nieuwenhuizen N."/>
            <person name="Read N."/>
            <person name="Prakash R."/>
            <person name="Hunter D."/>
            <person name="Zhang H."/>
            <person name="Mckenzie M."/>
            <person name="Knabel M."/>
            <person name="Harris A."/>
            <person name="Allan A."/>
            <person name="Chen A."/>
            <person name="Janssen B."/>
            <person name="Plunkett B."/>
            <person name="Dwamena C."/>
            <person name="Voogd C."/>
            <person name="Leif D."/>
            <person name="Lafferty D."/>
            <person name="Souleyre E."/>
            <person name="Varkonyi-Gasic E."/>
            <person name="Gambi F."/>
            <person name="Hanley J."/>
            <person name="Yao J.-L."/>
            <person name="Cheung J."/>
            <person name="David K."/>
            <person name="Warren B."/>
            <person name="Marsh K."/>
            <person name="Snowden K."/>
            <person name="Lin-Wang K."/>
            <person name="Brian L."/>
            <person name="Martinez-Sanchez M."/>
            <person name="Wang M."/>
            <person name="Ileperuma N."/>
            <person name="Macnee N."/>
            <person name="Campin R."/>
            <person name="Mcatee P."/>
            <person name="Drummond R."/>
            <person name="Espley R."/>
            <person name="Ireland H."/>
            <person name="Wu R."/>
            <person name="Atkinson R."/>
            <person name="Karunairetnam S."/>
            <person name="Bulley S."/>
            <person name="Chunkath S."/>
            <person name="Hanley Z."/>
            <person name="Storey R."/>
            <person name="Thrimawithana A."/>
            <person name="Thomson S."/>
            <person name="David C."/>
            <person name="Testolin R."/>
        </authorList>
    </citation>
    <scope>NUCLEOTIDE SEQUENCE [LARGE SCALE GENOMIC DNA]</scope>
    <source>
        <strain evidence="5">cv. Red5</strain>
        <tissue evidence="4">Young leaf</tissue>
    </source>
</reference>
<dbReference type="InterPro" id="IPR001563">
    <property type="entry name" value="Peptidase_S10"/>
</dbReference>
<evidence type="ECO:0000256" key="2">
    <source>
        <dbReference type="ARBA" id="ARBA00022729"/>
    </source>
</evidence>
<accession>A0A2R6QKP2</accession>
<dbReference type="InterPro" id="IPR029058">
    <property type="entry name" value="AB_hydrolase_fold"/>
</dbReference>
<dbReference type="Gene3D" id="3.40.50.1820">
    <property type="entry name" value="alpha/beta hydrolase"/>
    <property type="match status" value="1"/>
</dbReference>
<dbReference type="Gene3D" id="6.10.250.940">
    <property type="match status" value="1"/>
</dbReference>
<keyword evidence="4" id="KW-0121">Carboxypeptidase</keyword>
<dbReference type="SUPFAM" id="SSF53474">
    <property type="entry name" value="alpha/beta-Hydrolases"/>
    <property type="match status" value="1"/>
</dbReference>
<evidence type="ECO:0000313" key="5">
    <source>
        <dbReference type="Proteomes" id="UP000241394"/>
    </source>
</evidence>
<sequence>MNQLEKHSIITLLKPKSLTTPCLFFFGLMEGLVVHLLPMEQCKNSDHSEPIVMERHSTKINILGTMIGNALINDDTDLVGIYDYLASHAIISDESLYQIKKYCNVGVNATPPSLDKCRAVGNDVYMDLENIDIYNIYAPLCHNANLTQKPRKGSVLNFDPCSDYYVHAYLNIPEVQKALHANVTKLSYDWEPCSEVIKYWDDSPSTILPLLQELMENGLRVWIFSGDIDGRIPVTSTKYSINKMKLPVKTAWHPWMVNGEVGGY</sequence>
<name>A0A2R6QKP2_ACTCC</name>
<dbReference type="Proteomes" id="UP000241394">
    <property type="component" value="Chromosome LG15"/>
</dbReference>
<keyword evidence="4" id="KW-0378">Hydrolase</keyword>
<keyword evidence="2" id="KW-0732">Signal</keyword>
<dbReference type="OMA" id="TNSNECD"/>
<dbReference type="EMBL" id="NKQK01000015">
    <property type="protein sequence ID" value="PSS09967.1"/>
    <property type="molecule type" value="Genomic_DNA"/>
</dbReference>
<dbReference type="AlphaFoldDB" id="A0A2R6QKP2"/>
<gene>
    <name evidence="4" type="ORF">CEY00_Acc17055</name>
</gene>
<dbReference type="Gramene" id="PSS09967">
    <property type="protein sequence ID" value="PSS09967"/>
    <property type="gene ID" value="CEY00_Acc17055"/>
</dbReference>
<dbReference type="GO" id="GO:0004185">
    <property type="term" value="F:serine-type carboxypeptidase activity"/>
    <property type="evidence" value="ECO:0007669"/>
    <property type="project" value="InterPro"/>
</dbReference>
<keyword evidence="5" id="KW-1185">Reference proteome</keyword>
<dbReference type="PANTHER" id="PTHR11802">
    <property type="entry name" value="SERINE PROTEASE FAMILY S10 SERINE CARBOXYPEPTIDASE"/>
    <property type="match status" value="1"/>
</dbReference>
<organism evidence="4 5">
    <name type="scientific">Actinidia chinensis var. chinensis</name>
    <name type="common">Chinese soft-hair kiwi</name>
    <dbReference type="NCBI Taxonomy" id="1590841"/>
    <lineage>
        <taxon>Eukaryota</taxon>
        <taxon>Viridiplantae</taxon>
        <taxon>Streptophyta</taxon>
        <taxon>Embryophyta</taxon>
        <taxon>Tracheophyta</taxon>
        <taxon>Spermatophyta</taxon>
        <taxon>Magnoliopsida</taxon>
        <taxon>eudicotyledons</taxon>
        <taxon>Gunneridae</taxon>
        <taxon>Pentapetalae</taxon>
        <taxon>asterids</taxon>
        <taxon>Ericales</taxon>
        <taxon>Actinidiaceae</taxon>
        <taxon>Actinidia</taxon>
    </lineage>
</organism>
<dbReference type="InParanoid" id="A0A2R6QKP2"/>